<organism evidence="3 4">
    <name type="scientific">Skeletonema marinoi</name>
    <dbReference type="NCBI Taxonomy" id="267567"/>
    <lineage>
        <taxon>Eukaryota</taxon>
        <taxon>Sar</taxon>
        <taxon>Stramenopiles</taxon>
        <taxon>Ochrophyta</taxon>
        <taxon>Bacillariophyta</taxon>
        <taxon>Coscinodiscophyceae</taxon>
        <taxon>Thalassiosirophycidae</taxon>
        <taxon>Thalassiosirales</taxon>
        <taxon>Skeletonemataceae</taxon>
        <taxon>Skeletonema</taxon>
        <taxon>Skeletonema marinoi-dohrnii complex</taxon>
    </lineage>
</organism>
<dbReference type="EMBL" id="JATAAI010000014">
    <property type="protein sequence ID" value="KAK1741140.1"/>
    <property type="molecule type" value="Genomic_DNA"/>
</dbReference>
<gene>
    <name evidence="3" type="ORF">QTG54_008392</name>
</gene>
<keyword evidence="4" id="KW-1185">Reference proteome</keyword>
<sequence>MNNSNYQVEIDHAKEGAFDVEQVNFDPPSSADREDGISISSFEEDKEDANAKKGDAPTFSSLRKKLGLGAILVFGVAGATIAGVSLHSANKYRYVQSQKSNSLSSDLSLSKSGKAAPVPPYCSKQTCGQTFTEGDKITFKEDLFCAEDWNSAPNEVKRSKNCAITLEGNAELDCNGYTIFQATTLGSDAAVKCDTSGNSRLQKAACELYYYRGICLTGGAKMKNCQVEKFLEGIYVENSGDIKDSTVSQNRVGIAVKDGPGNSTEISTTIVRDNAVGIDVDNSSTGNKISINQVRSNNNVGLKDSDGEFQKAFGSGMNLYGEEIAVKDSEASSNERNGIKIDGAGTTTVDLKGSIFLRNNGRSGLKTDNNNKVGDLDGTMNVDGVVNIYENGEDGFQMNEDTNLNVELKKGSSLIACQNGSRGKQVDIKNNGGGTFGNDGFTCDDTGGDGSLPTCSSCPACPM</sequence>
<keyword evidence="2" id="KW-0472">Membrane</keyword>
<keyword evidence="2" id="KW-1133">Transmembrane helix</keyword>
<evidence type="ECO:0000313" key="4">
    <source>
        <dbReference type="Proteomes" id="UP001224775"/>
    </source>
</evidence>
<dbReference type="SUPFAM" id="SSF51126">
    <property type="entry name" value="Pectin lyase-like"/>
    <property type="match status" value="1"/>
</dbReference>
<comment type="caution">
    <text evidence="3">The sequence shown here is derived from an EMBL/GenBank/DDBJ whole genome shotgun (WGS) entry which is preliminary data.</text>
</comment>
<keyword evidence="2" id="KW-0812">Transmembrane</keyword>
<accession>A0AAD8Y9V7</accession>
<evidence type="ECO:0008006" key="5">
    <source>
        <dbReference type="Google" id="ProtNLM"/>
    </source>
</evidence>
<evidence type="ECO:0000256" key="2">
    <source>
        <dbReference type="SAM" id="Phobius"/>
    </source>
</evidence>
<reference evidence="3" key="1">
    <citation type="submission" date="2023-06" db="EMBL/GenBank/DDBJ databases">
        <title>Survivors Of The Sea: Transcriptome response of Skeletonema marinoi to long-term dormancy.</title>
        <authorList>
            <person name="Pinder M.I.M."/>
            <person name="Kourtchenko O."/>
            <person name="Robertson E.K."/>
            <person name="Larsson T."/>
            <person name="Maumus F."/>
            <person name="Osuna-Cruz C.M."/>
            <person name="Vancaester E."/>
            <person name="Stenow R."/>
            <person name="Vandepoele K."/>
            <person name="Ploug H."/>
            <person name="Bruchert V."/>
            <person name="Godhe A."/>
            <person name="Topel M."/>
        </authorList>
    </citation>
    <scope>NUCLEOTIDE SEQUENCE</scope>
    <source>
        <strain evidence="3">R05AC</strain>
    </source>
</reference>
<protein>
    <recommendedName>
        <fullName evidence="5">Right handed beta helix domain-containing protein</fullName>
    </recommendedName>
</protein>
<feature type="transmembrane region" description="Helical" evidence="2">
    <location>
        <begin position="66"/>
        <end position="86"/>
    </location>
</feature>
<evidence type="ECO:0000313" key="3">
    <source>
        <dbReference type="EMBL" id="KAK1741140.1"/>
    </source>
</evidence>
<dbReference type="Proteomes" id="UP001224775">
    <property type="component" value="Unassembled WGS sequence"/>
</dbReference>
<dbReference type="AlphaFoldDB" id="A0AAD8Y9V7"/>
<name>A0AAD8Y9V7_9STRA</name>
<dbReference type="InterPro" id="IPR011050">
    <property type="entry name" value="Pectin_lyase_fold/virulence"/>
</dbReference>
<feature type="region of interest" description="Disordered" evidence="1">
    <location>
        <begin position="17"/>
        <end position="55"/>
    </location>
</feature>
<evidence type="ECO:0000256" key="1">
    <source>
        <dbReference type="SAM" id="MobiDB-lite"/>
    </source>
</evidence>
<proteinExistence type="predicted"/>